<dbReference type="Proteomes" id="UP001385951">
    <property type="component" value="Unassembled WGS sequence"/>
</dbReference>
<dbReference type="EMBL" id="JASBNA010000056">
    <property type="protein sequence ID" value="KAK7679738.1"/>
    <property type="molecule type" value="Genomic_DNA"/>
</dbReference>
<name>A0AAW0FFL8_9APHY</name>
<dbReference type="SUPFAM" id="SSF56112">
    <property type="entry name" value="Protein kinase-like (PK-like)"/>
    <property type="match status" value="1"/>
</dbReference>
<sequence>MLYCKNNVPLVAVGLQGPGFSDLIKDGIDESSDAFKSIIRQVGRYFIACNTTRAIVTNFHHSLFIEIGELSKELTAEPEVVIPLRYRLVTLSNVGITVQAAFLAWLFFESAEEEKLHAERQKETVSAFIKAVRKDVDNKSHRTGIEESLAGEGNANRNINPQKSHSHVEGECESWTGFEVLQGQGHRRHVYKFQVDLLCKFFPFFNGVLKDTNCDLVVMKLFIPDVVARLDGWPNPTMKEINICIQDFLKEASCYELIAKHNATAEEKIHTPTLYYYGGFRMNVKDLDPIEGFYLLLSYIEEDEARITKSMVENGCRQLELMGDLGIQHHDIATRNCRIADGNIVFLDFSHAKNREPKYDNLDDIHDLKYFFRNEESGGDD</sequence>
<organism evidence="1 2">
    <name type="scientific">Cerrena zonata</name>
    <dbReference type="NCBI Taxonomy" id="2478898"/>
    <lineage>
        <taxon>Eukaryota</taxon>
        <taxon>Fungi</taxon>
        <taxon>Dikarya</taxon>
        <taxon>Basidiomycota</taxon>
        <taxon>Agaricomycotina</taxon>
        <taxon>Agaricomycetes</taxon>
        <taxon>Polyporales</taxon>
        <taxon>Cerrenaceae</taxon>
        <taxon>Cerrena</taxon>
    </lineage>
</organism>
<evidence type="ECO:0008006" key="3">
    <source>
        <dbReference type="Google" id="ProtNLM"/>
    </source>
</evidence>
<comment type="caution">
    <text evidence="1">The sequence shown here is derived from an EMBL/GenBank/DDBJ whole genome shotgun (WGS) entry which is preliminary data.</text>
</comment>
<accession>A0AAW0FFL8</accession>
<evidence type="ECO:0000313" key="2">
    <source>
        <dbReference type="Proteomes" id="UP001385951"/>
    </source>
</evidence>
<protein>
    <recommendedName>
        <fullName evidence="3">Protein kinase domain-containing protein</fullName>
    </recommendedName>
</protein>
<evidence type="ECO:0000313" key="1">
    <source>
        <dbReference type="EMBL" id="KAK7679738.1"/>
    </source>
</evidence>
<dbReference type="AlphaFoldDB" id="A0AAW0FFL8"/>
<proteinExistence type="predicted"/>
<reference evidence="1 2" key="1">
    <citation type="submission" date="2022-09" db="EMBL/GenBank/DDBJ databases">
        <authorList>
            <person name="Palmer J.M."/>
        </authorList>
    </citation>
    <scope>NUCLEOTIDE SEQUENCE [LARGE SCALE GENOMIC DNA]</scope>
    <source>
        <strain evidence="1 2">DSM 7382</strain>
    </source>
</reference>
<dbReference type="InterPro" id="IPR011009">
    <property type="entry name" value="Kinase-like_dom_sf"/>
</dbReference>
<keyword evidence="2" id="KW-1185">Reference proteome</keyword>
<gene>
    <name evidence="1" type="ORF">QCA50_017240</name>
</gene>